<evidence type="ECO:0000256" key="5">
    <source>
        <dbReference type="ARBA" id="ARBA00022679"/>
    </source>
</evidence>
<keyword evidence="12" id="KW-1185">Reference proteome</keyword>
<dbReference type="NCBIfam" id="NF011652">
    <property type="entry name" value="PRK15070.1"/>
    <property type="match status" value="1"/>
</dbReference>
<dbReference type="PANTHER" id="PTHR39453:SF1">
    <property type="entry name" value="PHOSPHATE PROPANOYLTRANSFERASE"/>
    <property type="match status" value="1"/>
</dbReference>
<evidence type="ECO:0000256" key="8">
    <source>
        <dbReference type="ARBA" id="ARBA00023315"/>
    </source>
</evidence>
<keyword evidence="6" id="KW-0479">Metal-binding</keyword>
<comment type="function">
    <text evidence="10">Involved in 1,2-propanediol (1,2-PD) degradation by catalyzing the conversion of propanoyl-CoA to propanoyl-phosphate.</text>
</comment>
<dbReference type="Pfam" id="PF06130">
    <property type="entry name" value="PTAC"/>
    <property type="match status" value="1"/>
</dbReference>
<dbReference type="EC" id="2.3.1.222" evidence="3 10"/>
<comment type="catalytic activity">
    <reaction evidence="9 10">
        <text>propanoyl-CoA + phosphate = propanoyl phosphate + CoA</text>
        <dbReference type="Rhea" id="RHEA:28046"/>
        <dbReference type="ChEBI" id="CHEBI:43474"/>
        <dbReference type="ChEBI" id="CHEBI:57287"/>
        <dbReference type="ChEBI" id="CHEBI:57392"/>
        <dbReference type="ChEBI" id="CHEBI:58933"/>
        <dbReference type="EC" id="2.3.1.222"/>
    </reaction>
</comment>
<evidence type="ECO:0000313" key="11">
    <source>
        <dbReference type="EMBL" id="AKP66189.1"/>
    </source>
</evidence>
<keyword evidence="5 10" id="KW-0808">Transferase</keyword>
<protein>
    <recommendedName>
        <fullName evidence="4 10">Phosphate propanoyltransferase</fullName>
        <ecNumber evidence="3 10">2.3.1.222</ecNumber>
    </recommendedName>
</protein>
<keyword evidence="7" id="KW-0862">Zinc</keyword>
<dbReference type="KEGG" id="lgn:ABM34_00590"/>
<dbReference type="AlphaFoldDB" id="A0A0H4QCX5"/>
<evidence type="ECO:0000256" key="4">
    <source>
        <dbReference type="ARBA" id="ARBA00020837"/>
    </source>
</evidence>
<dbReference type="PATRIC" id="fig|1007676.4.peg.125"/>
<dbReference type="STRING" id="1007676.ABM34_00590"/>
<dbReference type="UniPathway" id="UPA00621"/>
<comment type="pathway">
    <text evidence="10">Polyol metabolism; 1,2-propanediol degradation.</text>
</comment>
<organism evidence="11 12">
    <name type="scientific">Companilactobacillus ginsenosidimutans</name>
    <dbReference type="NCBI Taxonomy" id="1007676"/>
    <lineage>
        <taxon>Bacteria</taxon>
        <taxon>Bacillati</taxon>
        <taxon>Bacillota</taxon>
        <taxon>Bacilli</taxon>
        <taxon>Lactobacillales</taxon>
        <taxon>Lactobacillaceae</taxon>
        <taxon>Companilactobacillus</taxon>
    </lineage>
</organism>
<accession>A0A0H4QCX5</accession>
<name>A0A0H4QCX5_9LACO</name>
<dbReference type="PANTHER" id="PTHR39453">
    <property type="entry name" value="PHOSPHATE PROPANOYLTRANSFERASE"/>
    <property type="match status" value="1"/>
</dbReference>
<keyword evidence="8 10" id="KW-0012">Acyltransferase</keyword>
<dbReference type="PIRSF" id="PIRSF010130">
    <property type="entry name" value="PduL"/>
    <property type="match status" value="1"/>
</dbReference>
<dbReference type="EMBL" id="CP012034">
    <property type="protein sequence ID" value="AKP66189.1"/>
    <property type="molecule type" value="Genomic_DNA"/>
</dbReference>
<evidence type="ECO:0000256" key="2">
    <source>
        <dbReference type="ARBA" id="ARBA00007342"/>
    </source>
</evidence>
<evidence type="ECO:0000256" key="7">
    <source>
        <dbReference type="ARBA" id="ARBA00022833"/>
    </source>
</evidence>
<proteinExistence type="inferred from homology"/>
<dbReference type="RefSeq" id="WP_048702447.1">
    <property type="nucleotide sequence ID" value="NZ_CP012034.1"/>
</dbReference>
<gene>
    <name evidence="11" type="ORF">ABM34_00590</name>
</gene>
<dbReference type="GO" id="GO:0046872">
    <property type="term" value="F:metal ion binding"/>
    <property type="evidence" value="ECO:0007669"/>
    <property type="project" value="UniProtKB-KW"/>
</dbReference>
<reference evidence="12" key="1">
    <citation type="submission" date="2015-07" db="EMBL/GenBank/DDBJ databases">
        <title>Lactobacillus ginsenosidimutans/EMML 3141/ whole genome sequencing.</title>
        <authorList>
            <person name="Kim M.K."/>
            <person name="Im W.-T."/>
            <person name="Srinivasan S."/>
            <person name="Lee J.-J."/>
        </authorList>
    </citation>
    <scope>NUCLEOTIDE SEQUENCE [LARGE SCALE GENOMIC DNA]</scope>
    <source>
        <strain evidence="12">EMML 3041</strain>
    </source>
</reference>
<evidence type="ECO:0000256" key="9">
    <source>
        <dbReference type="ARBA" id="ARBA00047589"/>
    </source>
</evidence>
<evidence type="ECO:0000313" key="12">
    <source>
        <dbReference type="Proteomes" id="UP000036106"/>
    </source>
</evidence>
<dbReference type="InterPro" id="IPR008300">
    <property type="entry name" value="PTAC"/>
</dbReference>
<dbReference type="Proteomes" id="UP000036106">
    <property type="component" value="Chromosome"/>
</dbReference>
<dbReference type="OrthoDB" id="9784365at2"/>
<evidence type="ECO:0000256" key="6">
    <source>
        <dbReference type="ARBA" id="ARBA00022723"/>
    </source>
</evidence>
<dbReference type="GO" id="GO:0051144">
    <property type="term" value="P:1,2-propanediol catabolic process"/>
    <property type="evidence" value="ECO:0007669"/>
    <property type="project" value="UniProtKB-UniPathway"/>
</dbReference>
<evidence type="ECO:0000256" key="10">
    <source>
        <dbReference type="PIRNR" id="PIRNR010130"/>
    </source>
</evidence>
<evidence type="ECO:0000256" key="1">
    <source>
        <dbReference type="ARBA" id="ARBA00001947"/>
    </source>
</evidence>
<sequence length="215" mass="24066">MNDEQLRTMIRRIISEELNNDDGGIPIGVSNHHIHLSEEDFATLFPGQKFELYRQLKQPADFAAKQTVDLIGPNGFQVSHVRLLGPARSHSQVEISRTEARELNIDAPIRLSGNLDGTPSITVKSPNAEIQVQGVIAAKRHIHMSLADADKYGLKYGDIVKVEIRSQDRKTIFEDVVARPRKDFVTEMHIDTDEANAANVQADTKAYIITDDQDK</sequence>
<dbReference type="GO" id="GO:0016747">
    <property type="term" value="F:acyltransferase activity, transferring groups other than amino-acyl groups"/>
    <property type="evidence" value="ECO:0007669"/>
    <property type="project" value="InterPro"/>
</dbReference>
<comment type="similarity">
    <text evidence="2 10">Belongs to the PduL family.</text>
</comment>
<evidence type="ECO:0000256" key="3">
    <source>
        <dbReference type="ARBA" id="ARBA00012206"/>
    </source>
</evidence>
<comment type="cofactor">
    <cofactor evidence="1">
        <name>Zn(2+)</name>
        <dbReference type="ChEBI" id="CHEBI:29105"/>
    </cofactor>
</comment>